<dbReference type="Proteomes" id="UP001652642">
    <property type="component" value="Chromosome 1"/>
</dbReference>
<evidence type="ECO:0000259" key="7">
    <source>
        <dbReference type="PROSITE" id="PS50003"/>
    </source>
</evidence>
<dbReference type="InterPro" id="IPR011993">
    <property type="entry name" value="PH-like_dom_sf"/>
</dbReference>
<feature type="compositionally biased region" description="Basic and acidic residues" evidence="6">
    <location>
        <begin position="1604"/>
        <end position="1615"/>
    </location>
</feature>
<dbReference type="InterPro" id="IPR001849">
    <property type="entry name" value="PH_domain"/>
</dbReference>
<dbReference type="PRINTS" id="PR00683">
    <property type="entry name" value="SPECTRINPH"/>
</dbReference>
<feature type="region of interest" description="Disordered" evidence="6">
    <location>
        <begin position="1054"/>
        <end position="1102"/>
    </location>
</feature>
<feature type="compositionally biased region" description="Basic and acidic residues" evidence="6">
    <location>
        <begin position="1788"/>
        <end position="1798"/>
    </location>
</feature>
<evidence type="ECO:0000313" key="10">
    <source>
        <dbReference type="RefSeq" id="XP_072847900.1"/>
    </source>
</evidence>
<dbReference type="SMART" id="SM00233">
    <property type="entry name" value="PH"/>
    <property type="match status" value="1"/>
</dbReference>
<dbReference type="PANTHER" id="PTHR11915">
    <property type="entry name" value="SPECTRIN/FILAMIN RELATED CYTOSKELETAL PROTEIN"/>
    <property type="match status" value="1"/>
</dbReference>
<comment type="similarity">
    <text evidence="1">Belongs to the spectrin family.</text>
</comment>
<feature type="coiled-coil region" evidence="5">
    <location>
        <begin position="233"/>
        <end position="260"/>
    </location>
</feature>
<gene>
    <name evidence="9 10" type="primary">LOC110074663</name>
</gene>
<dbReference type="SMART" id="SM00150">
    <property type="entry name" value="SPEC"/>
    <property type="match status" value="4"/>
</dbReference>
<dbReference type="PROSITE" id="PS50003">
    <property type="entry name" value="PH_DOMAIN"/>
    <property type="match status" value="1"/>
</dbReference>
<dbReference type="Gene3D" id="1.20.58.60">
    <property type="match status" value="3"/>
</dbReference>
<evidence type="ECO:0000256" key="4">
    <source>
        <dbReference type="ARBA" id="ARBA00023203"/>
    </source>
</evidence>
<proteinExistence type="inferred from homology"/>
<keyword evidence="8" id="KW-1185">Reference proteome</keyword>
<dbReference type="CDD" id="cd00176">
    <property type="entry name" value="SPEC"/>
    <property type="match status" value="1"/>
</dbReference>
<feature type="compositionally biased region" description="Polar residues" evidence="6">
    <location>
        <begin position="555"/>
        <end position="568"/>
    </location>
</feature>
<feature type="coiled-coil region" evidence="5">
    <location>
        <begin position="305"/>
        <end position="368"/>
    </location>
</feature>
<feature type="region of interest" description="Disordered" evidence="6">
    <location>
        <begin position="506"/>
        <end position="535"/>
    </location>
</feature>
<protein>
    <submittedName>
        <fullName evidence="9 10">Uncharacterized protein isoform X1</fullName>
    </submittedName>
</protein>
<dbReference type="SUPFAM" id="SSF50729">
    <property type="entry name" value="PH domain-like"/>
    <property type="match status" value="1"/>
</dbReference>
<organism evidence="8 9">
    <name type="scientific">Pogona vitticeps</name>
    <name type="common">central bearded dragon</name>
    <dbReference type="NCBI Taxonomy" id="103695"/>
    <lineage>
        <taxon>Eukaryota</taxon>
        <taxon>Metazoa</taxon>
        <taxon>Chordata</taxon>
        <taxon>Craniata</taxon>
        <taxon>Vertebrata</taxon>
        <taxon>Euteleostomi</taxon>
        <taxon>Lepidosauria</taxon>
        <taxon>Squamata</taxon>
        <taxon>Bifurcata</taxon>
        <taxon>Unidentata</taxon>
        <taxon>Episquamata</taxon>
        <taxon>Toxicofera</taxon>
        <taxon>Iguania</taxon>
        <taxon>Acrodonta</taxon>
        <taxon>Agamidae</taxon>
        <taxon>Amphibolurinae</taxon>
        <taxon>Pogona</taxon>
    </lineage>
</organism>
<evidence type="ECO:0000256" key="2">
    <source>
        <dbReference type="ARBA" id="ARBA00022467"/>
    </source>
</evidence>
<feature type="coiled-coil region" evidence="5">
    <location>
        <begin position="853"/>
        <end position="920"/>
    </location>
</feature>
<feature type="region of interest" description="Disordered" evidence="6">
    <location>
        <begin position="1788"/>
        <end position="1829"/>
    </location>
</feature>
<keyword evidence="4" id="KW-0009">Actin-binding</keyword>
<dbReference type="Pfam" id="PF00435">
    <property type="entry name" value="Spectrin"/>
    <property type="match status" value="2"/>
</dbReference>
<feature type="region of interest" description="Disordered" evidence="6">
    <location>
        <begin position="1593"/>
        <end position="1624"/>
    </location>
</feature>
<feature type="region of interest" description="Disordered" evidence="6">
    <location>
        <begin position="67"/>
        <end position="89"/>
    </location>
</feature>
<dbReference type="Gene3D" id="2.30.29.30">
    <property type="entry name" value="Pleckstrin-homology domain (PH domain)/Phosphotyrosine-binding domain (PTB)"/>
    <property type="match status" value="1"/>
</dbReference>
<reference evidence="8 9" key="1">
    <citation type="submission" date="2025-05" db="UniProtKB">
        <authorList>
            <consortium name="RefSeq"/>
        </authorList>
    </citation>
    <scope>NUCLEOTIDE SEQUENCE [LARGE SCALE GENOMIC DNA]</scope>
</reference>
<keyword evidence="5" id="KW-0175">Coiled coil</keyword>
<dbReference type="Pfam" id="PF15410">
    <property type="entry name" value="PH_9"/>
    <property type="match status" value="1"/>
</dbReference>
<dbReference type="InterPro" id="IPR002017">
    <property type="entry name" value="Spectrin_repeat"/>
</dbReference>
<dbReference type="RefSeq" id="XP_072847893.1">
    <property type="nucleotide sequence ID" value="XM_072991792.1"/>
</dbReference>
<feature type="region of interest" description="Disordered" evidence="6">
    <location>
        <begin position="550"/>
        <end position="575"/>
    </location>
</feature>
<feature type="region of interest" description="Disordered" evidence="6">
    <location>
        <begin position="1349"/>
        <end position="1381"/>
    </location>
</feature>
<dbReference type="InterPro" id="IPR018159">
    <property type="entry name" value="Spectrin/alpha-actinin"/>
</dbReference>
<sequence length="2171" mass="242238">MSNGTARKVQPFTISTKLSLPKCSLDFPEDSCPGIPIDTLDNRDLHQNLNKRVSLYLAQASPGLTGHRFNSTSPVEEEEEVTHEDQINRNSLSRSIKKITLSSSHGESSSAGEGLLMGPTHISSDRNCNNNNCRTGKAQYKVFLKKEVGTEEEKQEVRTLQIASCTTTTPWKESVKNTQASRLVGVKRCIQSSTGLAELSRWSPVITQFNCDMVQAEKWVRGKLRDLKDGSNIQEWEREAQTLQRDMKDFENTVIKLNQMGEQLMIQPNPSTEIAKRLQTLGEQWQLLKQMAVNQNKAVGSLRNLQDFNQKAEQLEAWIKQKEEKPLLTTLLQENADKIQLTRRILDLKQEEQQFQALHEEINSLAHKLEKQGKSESRSIVARRKHLNKMWLQLQGTLKEHHETLQLALEAAAFLQQADVLLAAIHAKWRSLCTTGKQREPEAVPDLDVRDIASQVMMLDVAVSQLTSLHPSLGARVSLKHQDVKESWAQLQELWRSEKPSQLPLTRRWIDSPGCEQEITSTTNNPRPEAQERSAWQVQKDVLENMAECLGGQEGNSDSTVKEANSSGSRRHRRRKLLRQSNALKDVPQQKAHPQDVCQAADGQLLDTGQRWSPQVEEAFEELEDLWAELKRRHQENGVALREIDMALRLVGELEEAECWLGTVTDLLSEPKAAKNLDGLRGELQKIGILANQAGTWSMKLQALQEEMQMEASSERTAAAMIQKKMERVKEKLGHVQDNLQQRSLGLHDSLILMEFLQNVQLEEMLNQKNQMQAVPNRHSSEESLHLLLAENAQQLSSEHMSRPLEELQEAVEMLNNVVKEQEWASEGTTQVESPQALTDGEETRLAWITSQMETLRDRAEAWAQDIIQAEQSFVTVKSEQDLLELKGLLEKQKEIESDMSDLSGDIEELERAVAQLEECCLLPMSDESRRILEILEAWKDLQKVVSGNAVHGHQAVQLRQFFRDYLAMISWTENTRAQIFSESLSAQHLTEAQWEDMENNMETKFQESEELAALGWELVTKEHYMREIIIERMEELRSMLGWVMVHLRAQSSQKDLGNMNDSPKTQDRTQMTQNCQIKETPETTVPKAEGTLGSPGSEGPPLILGLVQNGSPAKHQDQEKKSVSTAILSVLDVLPLQKQSFKDSENSVPFEMDIPKETLVLEPSETPVMLVPQPGPGSLGNTVNLILSIGKKEEKEATGSQARASLPMGQETLHKLPETKSSACKTFWKRCQGFLGNTLSSLKRKKRPPRQHGKEVSTYLQVKEKEGDKHRCLPCGSSISMLQHAKQMPPGAHYSPIPSPEWGPAAFHTLPKTSSSCFLQSLKRKTKGKIRDVQLLTLQGIMETELKDVQSGQKEKRSSTSSTWPPKYVRRTQGLGGPYSPPAGELMDYVKNPLMQIIDTECDSVGERTGQCIDLRRSQHLSGPQSSTEKMNTCQHLSLGSVLSLELPKDPTALRDVRDAIKVAKEGIAKRRGFSYPAQVSTSGTNIQEASLQKEIQGVLPVIPQGPIRAGDANAKRKGGASFDEVSFNQSHGMQKTFFVAYGEDKQSPRSQSDSSDDFVDFKQNRLSRISALHEQIGWEWDKLAASLDSTGSSNGELAKNPADSKAKVKEASRVKLKPSPAKHISNAGATSHILRTGISVNESPEIESSKCSVENVLKFHPSSVHLGLKCPPKSSVLECELAPQKGIPAPSEIALTSEELRLQDVVKICHPAREVFEEEEEELQAIWSNVEKNKRSLSGHGDSEKNVEKVQGPAYSGGKPILASADNMLVAKFKLPFPAQVLQSLEGEKETSDGHPMKNSPNECWASVPSCQEPPERPEASPMSPLQSICPVDQQKLQEGSKNVGKVLPSKLELQMMEGTLERKHLLQPGGKKANCRSWNTFHTVLMRQTLCFYQDKKDTLKQSSAVALPLNLSGAVCALDKEYTKKNNCFTLQLKDGSKYLLRAPTEPLRKEWVIKLQQNSGLPEVDYFQSVSQTAQGMTSVVSVIPSHGASQFLGHHPAIPAKSQEAMVLPRSNVRLQLPYNTQSGPLDAAASGAGNVHRSAATYNTEQSLKHCSTTASPASQDRYISLEDDDCGLVTNKRRSYSFTSATYQKITPLSVSKESLGAGSSYSVTLYIGEQAAPTPRPRCHSFITTPRGIQETLGGRSQDDSIRQKNKSVFRKFFGKKD</sequence>
<dbReference type="GeneID" id="110074663"/>
<evidence type="ECO:0000256" key="3">
    <source>
        <dbReference type="ARBA" id="ARBA00022737"/>
    </source>
</evidence>
<feature type="domain" description="PH" evidence="7">
    <location>
        <begin position="1856"/>
        <end position="1965"/>
    </location>
</feature>
<evidence type="ECO:0000256" key="5">
    <source>
        <dbReference type="SAM" id="Coils"/>
    </source>
</evidence>
<evidence type="ECO:0000256" key="6">
    <source>
        <dbReference type="SAM" id="MobiDB-lite"/>
    </source>
</evidence>
<evidence type="ECO:0000313" key="9">
    <source>
        <dbReference type="RefSeq" id="XP_072847893.1"/>
    </source>
</evidence>
<evidence type="ECO:0000256" key="1">
    <source>
        <dbReference type="ARBA" id="ARBA00006826"/>
    </source>
</evidence>
<dbReference type="InterPro" id="IPR001605">
    <property type="entry name" value="PH_dom-spectrin-type"/>
</dbReference>
<feature type="compositionally biased region" description="Basic and acidic residues" evidence="6">
    <location>
        <begin position="1349"/>
        <end position="1359"/>
    </location>
</feature>
<feature type="compositionally biased region" description="Polar residues" evidence="6">
    <location>
        <begin position="1054"/>
        <end position="1078"/>
    </location>
</feature>
<name>A0ABM5FR49_9SAUR</name>
<keyword evidence="3" id="KW-0677">Repeat</keyword>
<keyword evidence="2" id="KW-0117">Actin capping</keyword>
<evidence type="ECO:0000313" key="8">
    <source>
        <dbReference type="Proteomes" id="UP001652642"/>
    </source>
</evidence>
<dbReference type="InterPro" id="IPR041681">
    <property type="entry name" value="PH_9"/>
</dbReference>
<dbReference type="SUPFAM" id="SSF46966">
    <property type="entry name" value="Spectrin repeat"/>
    <property type="match status" value="5"/>
</dbReference>
<accession>A0ABM5FR49</accession>
<dbReference type="RefSeq" id="XP_072847900.1">
    <property type="nucleotide sequence ID" value="XM_072991799.1"/>
</dbReference>